<evidence type="ECO:0000313" key="8">
    <source>
        <dbReference type="Proteomes" id="UP001589896"/>
    </source>
</evidence>
<dbReference type="InterPro" id="IPR016167">
    <property type="entry name" value="FAD-bd_PCMH_sub1"/>
</dbReference>
<keyword evidence="4" id="KW-0274">FAD</keyword>
<dbReference type="InterPro" id="IPR036318">
    <property type="entry name" value="FAD-bd_PCMH-like_sf"/>
</dbReference>
<reference evidence="7 8" key="1">
    <citation type="submission" date="2024-09" db="EMBL/GenBank/DDBJ databases">
        <authorList>
            <person name="Sun Q."/>
            <person name="Mori K."/>
        </authorList>
    </citation>
    <scope>NUCLEOTIDE SEQUENCE [LARGE SCALE GENOMIC DNA]</scope>
    <source>
        <strain evidence="7 8">KCTC 23076</strain>
    </source>
</reference>
<feature type="domain" description="FAD-binding PCMH-type" evidence="6">
    <location>
        <begin position="41"/>
        <end position="213"/>
    </location>
</feature>
<dbReference type="Proteomes" id="UP001589896">
    <property type="component" value="Unassembled WGS sequence"/>
</dbReference>
<gene>
    <name evidence="7" type="ORF">ACFFGH_28470</name>
</gene>
<sequence length="460" mass="48058">MTLETTATTSAAQLQERLGALIHLPGDALFDAMRMPWNVAVDQRPAAVATPATADEVAAIVTTAAELGLRIAPQSSGHGAAALSQHSLDDVVLLRTLGLTGVEIDAEQRVARVGGGVLWDDVVTAAAAHGLAALHGSSPDVAVAGYTLGGGIGWYARKHGLASNSLVAVEIVTADGQLLRASDEENADLFWAIRGGGGNFGVVTSLELRLFDIRDAYAGFMLWDIAHAEKVVRRWAEWTRTTPDEVSSSLRILRLPPLPELPDFLRGQTLVVVDGAVLGDDAFGQQLLAGLRELQPHMDTFARVPAPAVTRIHMDPEGPTPGEGDGTLLADLDDAAIDAFLAVAGPGVTSSLLSAELRQLGGVLSRPAEHGGALSHLDGAYALYGVGIAPFPEAVAQVRADAARLLAALAPWASGATYLNFAETPVDPHAAYAADAWTRLQQVQAQADPNGVFVANHRIG</sequence>
<evidence type="ECO:0000256" key="1">
    <source>
        <dbReference type="ARBA" id="ARBA00001974"/>
    </source>
</evidence>
<keyword evidence="3" id="KW-0285">Flavoprotein</keyword>
<proteinExistence type="inferred from homology"/>
<evidence type="ECO:0000313" key="7">
    <source>
        <dbReference type="EMBL" id="MFC0681785.1"/>
    </source>
</evidence>
<evidence type="ECO:0000256" key="3">
    <source>
        <dbReference type="ARBA" id="ARBA00022630"/>
    </source>
</evidence>
<name>A0ABV6RXS4_9GAMM</name>
<evidence type="ECO:0000259" key="6">
    <source>
        <dbReference type="PROSITE" id="PS51387"/>
    </source>
</evidence>
<dbReference type="Gene3D" id="3.30.43.10">
    <property type="entry name" value="Uridine Diphospho-n-acetylenolpyruvylglucosamine Reductase, domain 2"/>
    <property type="match status" value="1"/>
</dbReference>
<comment type="caution">
    <text evidence="7">The sequence shown here is derived from an EMBL/GenBank/DDBJ whole genome shotgun (WGS) entry which is preliminary data.</text>
</comment>
<dbReference type="EMBL" id="JBHLTG010000009">
    <property type="protein sequence ID" value="MFC0681785.1"/>
    <property type="molecule type" value="Genomic_DNA"/>
</dbReference>
<dbReference type="PROSITE" id="PS51387">
    <property type="entry name" value="FAD_PCMH"/>
    <property type="match status" value="1"/>
</dbReference>
<dbReference type="RefSeq" id="WP_386675049.1">
    <property type="nucleotide sequence ID" value="NZ_JBHLTG010000009.1"/>
</dbReference>
<accession>A0ABV6RXS4</accession>
<organism evidence="7 8">
    <name type="scientific">Lysobacter korlensis</name>
    <dbReference type="NCBI Taxonomy" id="553636"/>
    <lineage>
        <taxon>Bacteria</taxon>
        <taxon>Pseudomonadati</taxon>
        <taxon>Pseudomonadota</taxon>
        <taxon>Gammaproteobacteria</taxon>
        <taxon>Lysobacterales</taxon>
        <taxon>Lysobacteraceae</taxon>
        <taxon>Lysobacter</taxon>
    </lineage>
</organism>
<dbReference type="Pfam" id="PF01565">
    <property type="entry name" value="FAD_binding_4"/>
    <property type="match status" value="1"/>
</dbReference>
<dbReference type="InterPro" id="IPR006094">
    <property type="entry name" value="Oxid_FAD_bind_N"/>
</dbReference>
<dbReference type="PANTHER" id="PTHR42973:SF39">
    <property type="entry name" value="FAD-BINDING PCMH-TYPE DOMAIN-CONTAINING PROTEIN"/>
    <property type="match status" value="1"/>
</dbReference>
<dbReference type="PANTHER" id="PTHR42973">
    <property type="entry name" value="BINDING OXIDOREDUCTASE, PUTATIVE (AFU_ORTHOLOGUE AFUA_1G17690)-RELATED"/>
    <property type="match status" value="1"/>
</dbReference>
<dbReference type="Gene3D" id="3.30.465.10">
    <property type="match status" value="1"/>
</dbReference>
<evidence type="ECO:0000256" key="5">
    <source>
        <dbReference type="ARBA" id="ARBA00023002"/>
    </source>
</evidence>
<keyword evidence="5" id="KW-0560">Oxidoreductase</keyword>
<dbReference type="Gene3D" id="3.40.462.20">
    <property type="match status" value="1"/>
</dbReference>
<protein>
    <submittedName>
        <fullName evidence="7">FAD-binding oxidoreductase</fullName>
    </submittedName>
</protein>
<dbReference type="InterPro" id="IPR050416">
    <property type="entry name" value="FAD-linked_Oxidoreductase"/>
</dbReference>
<evidence type="ECO:0000256" key="4">
    <source>
        <dbReference type="ARBA" id="ARBA00022827"/>
    </source>
</evidence>
<comment type="similarity">
    <text evidence="2">Belongs to the oxygen-dependent FAD-linked oxidoreductase family.</text>
</comment>
<dbReference type="PROSITE" id="PS00862">
    <property type="entry name" value="OX2_COVAL_FAD"/>
    <property type="match status" value="1"/>
</dbReference>
<comment type="cofactor">
    <cofactor evidence="1">
        <name>FAD</name>
        <dbReference type="ChEBI" id="CHEBI:57692"/>
    </cofactor>
</comment>
<keyword evidence="8" id="KW-1185">Reference proteome</keyword>
<dbReference type="SUPFAM" id="SSF56176">
    <property type="entry name" value="FAD-binding/transporter-associated domain-like"/>
    <property type="match status" value="1"/>
</dbReference>
<dbReference type="InterPro" id="IPR006093">
    <property type="entry name" value="Oxy_OxRdtase_FAD_BS"/>
</dbReference>
<dbReference type="InterPro" id="IPR016166">
    <property type="entry name" value="FAD-bd_PCMH"/>
</dbReference>
<dbReference type="InterPro" id="IPR016169">
    <property type="entry name" value="FAD-bd_PCMH_sub2"/>
</dbReference>
<evidence type="ECO:0000256" key="2">
    <source>
        <dbReference type="ARBA" id="ARBA00005466"/>
    </source>
</evidence>